<proteinExistence type="inferred from homology"/>
<dbReference type="InterPro" id="IPR023395">
    <property type="entry name" value="MCP_dom_sf"/>
</dbReference>
<dbReference type="GO" id="GO:0016020">
    <property type="term" value="C:membrane"/>
    <property type="evidence" value="ECO:0007669"/>
    <property type="project" value="UniProtKB-SubCell"/>
</dbReference>
<dbReference type="Pfam" id="PF00153">
    <property type="entry name" value="Mito_carr"/>
    <property type="match status" value="1"/>
</dbReference>
<keyword evidence="3" id="KW-0812">Transmembrane</keyword>
<dbReference type="Gene3D" id="1.50.40.10">
    <property type="entry name" value="Mitochondrial carrier domain"/>
    <property type="match status" value="1"/>
</dbReference>
<evidence type="ECO:0000256" key="4">
    <source>
        <dbReference type="ARBA" id="ARBA00023136"/>
    </source>
</evidence>
<sequence>MTYRFTMTYFNLLRWPHGLKRYSRNRLDCQRLGDCASIPVRESGKPFCKNHPQYTRPKFEAQSPRRRQFVYCESNTLDQTAIEVQQGGSAPAKYTGPIDVAKQLYKSGGIRSLYKGTIATLFRGEEGFGNQINPCRDRGLNPGPPAQKSNALPLDCQEKPPPVHPTEIRTSISPSSAVELNTTSALANYATEAAEYEYRRISIMPALKANSTPYNY</sequence>
<evidence type="ECO:0000256" key="3">
    <source>
        <dbReference type="ARBA" id="ARBA00022692"/>
    </source>
</evidence>
<dbReference type="InterPro" id="IPR018108">
    <property type="entry name" value="MCP_transmembrane"/>
</dbReference>
<dbReference type="SUPFAM" id="SSF103506">
    <property type="entry name" value="Mitochondrial carrier"/>
    <property type="match status" value="1"/>
</dbReference>
<comment type="subcellular location">
    <subcellularLocation>
        <location evidence="1">Membrane</location>
        <topology evidence="1">Multi-pass membrane protein</topology>
    </subcellularLocation>
</comment>
<evidence type="ECO:0000256" key="1">
    <source>
        <dbReference type="ARBA" id="ARBA00004141"/>
    </source>
</evidence>
<evidence type="ECO:0000313" key="5">
    <source>
        <dbReference type="EMBL" id="CAD7575338.1"/>
    </source>
</evidence>
<evidence type="ECO:0000256" key="2">
    <source>
        <dbReference type="ARBA" id="ARBA00006375"/>
    </source>
</evidence>
<name>A0A7R9J9Y4_TIMCA</name>
<dbReference type="EMBL" id="OE183122">
    <property type="protein sequence ID" value="CAD7575338.1"/>
    <property type="molecule type" value="Genomic_DNA"/>
</dbReference>
<protein>
    <submittedName>
        <fullName evidence="5">(California timema) hypothetical protein</fullName>
    </submittedName>
</protein>
<organism evidence="5">
    <name type="scientific">Timema californicum</name>
    <name type="common">California timema</name>
    <name type="synonym">Walking stick</name>
    <dbReference type="NCBI Taxonomy" id="61474"/>
    <lineage>
        <taxon>Eukaryota</taxon>
        <taxon>Metazoa</taxon>
        <taxon>Ecdysozoa</taxon>
        <taxon>Arthropoda</taxon>
        <taxon>Hexapoda</taxon>
        <taxon>Insecta</taxon>
        <taxon>Pterygota</taxon>
        <taxon>Neoptera</taxon>
        <taxon>Polyneoptera</taxon>
        <taxon>Phasmatodea</taxon>
        <taxon>Timematodea</taxon>
        <taxon>Timematoidea</taxon>
        <taxon>Timematidae</taxon>
        <taxon>Timema</taxon>
    </lineage>
</organism>
<reference evidence="5" key="1">
    <citation type="submission" date="2020-11" db="EMBL/GenBank/DDBJ databases">
        <authorList>
            <person name="Tran Van P."/>
        </authorList>
    </citation>
    <scope>NUCLEOTIDE SEQUENCE</scope>
</reference>
<accession>A0A7R9J9Y4</accession>
<comment type="similarity">
    <text evidence="2">Belongs to the mitochondrial carrier (TC 2.A.29) family.</text>
</comment>
<gene>
    <name evidence="5" type="ORF">TCMB3V08_LOCUS7933</name>
</gene>
<keyword evidence="4" id="KW-0472">Membrane</keyword>
<dbReference type="AlphaFoldDB" id="A0A7R9J9Y4"/>